<dbReference type="RefSeq" id="WP_209557214.1">
    <property type="nucleotide sequence ID" value="NZ_JAEDXU010000004.1"/>
</dbReference>
<gene>
    <name evidence="2" type="ORF">I6N96_08840</name>
</gene>
<keyword evidence="1" id="KW-0472">Membrane</keyword>
<dbReference type="EMBL" id="JAEDXU010000004">
    <property type="protein sequence ID" value="MBP1046390.1"/>
    <property type="molecule type" value="Genomic_DNA"/>
</dbReference>
<feature type="transmembrane region" description="Helical" evidence="1">
    <location>
        <begin position="20"/>
        <end position="39"/>
    </location>
</feature>
<dbReference type="Proteomes" id="UP000673375">
    <property type="component" value="Unassembled WGS sequence"/>
</dbReference>
<name>A0ABS4CK40_9ENTE</name>
<keyword evidence="1" id="KW-0812">Transmembrane</keyword>
<accession>A0ABS4CK40</accession>
<protein>
    <submittedName>
        <fullName evidence="2">Uncharacterized protein</fullName>
    </submittedName>
</protein>
<evidence type="ECO:0000256" key="1">
    <source>
        <dbReference type="SAM" id="Phobius"/>
    </source>
</evidence>
<evidence type="ECO:0000313" key="3">
    <source>
        <dbReference type="Proteomes" id="UP000673375"/>
    </source>
</evidence>
<evidence type="ECO:0000313" key="2">
    <source>
        <dbReference type="EMBL" id="MBP1046390.1"/>
    </source>
</evidence>
<reference evidence="2 3" key="1">
    <citation type="submission" date="2020-12" db="EMBL/GenBank/DDBJ databases">
        <title>Vagococcus allomyrinae sp. nov. and Enterococcus lavae sp. nov., isolated from the larvae of Allomyrina dichotoma.</title>
        <authorList>
            <person name="Lee S.D."/>
        </authorList>
    </citation>
    <scope>NUCLEOTIDE SEQUENCE [LARGE SCALE GENOMIC DNA]</scope>
    <source>
        <strain evidence="2 3">BWM-S5</strain>
    </source>
</reference>
<sequence>MSRKERQKEKKLNKRQSVLIIINLIIALINLITKLIEILEKLLSQP</sequence>
<comment type="caution">
    <text evidence="2">The sequence shown here is derived from an EMBL/GenBank/DDBJ whole genome shotgun (WGS) entry which is preliminary data.</text>
</comment>
<proteinExistence type="predicted"/>
<keyword evidence="1" id="KW-1133">Transmembrane helix</keyword>
<keyword evidence="3" id="KW-1185">Reference proteome</keyword>
<organism evidence="2 3">
    <name type="scientific">Enterococcus larvae</name>
    <dbReference type="NCBI Taxonomy" id="2794352"/>
    <lineage>
        <taxon>Bacteria</taxon>
        <taxon>Bacillati</taxon>
        <taxon>Bacillota</taxon>
        <taxon>Bacilli</taxon>
        <taxon>Lactobacillales</taxon>
        <taxon>Enterococcaceae</taxon>
        <taxon>Enterococcus</taxon>
    </lineage>
</organism>